<name>A0AAV8VFA7_9CUCU</name>
<sequence length="136" mass="15714">MVLSARQRIEILILLGCGDKIRSQAEVCALFNAKYPENQISQGTQLIKYFTNLRNTVQTGRARALNEEKRLDIALELLENPHTSTVSLARNHDAPRATIRRFLTQEKYHPYKVYLVQELIIIEKMIMIGDSNFVRK</sequence>
<evidence type="ECO:0008006" key="3">
    <source>
        <dbReference type="Google" id="ProtNLM"/>
    </source>
</evidence>
<keyword evidence="2" id="KW-1185">Reference proteome</keyword>
<evidence type="ECO:0000313" key="2">
    <source>
        <dbReference type="Proteomes" id="UP001159042"/>
    </source>
</evidence>
<organism evidence="1 2">
    <name type="scientific">Exocentrus adspersus</name>
    <dbReference type="NCBI Taxonomy" id="1586481"/>
    <lineage>
        <taxon>Eukaryota</taxon>
        <taxon>Metazoa</taxon>
        <taxon>Ecdysozoa</taxon>
        <taxon>Arthropoda</taxon>
        <taxon>Hexapoda</taxon>
        <taxon>Insecta</taxon>
        <taxon>Pterygota</taxon>
        <taxon>Neoptera</taxon>
        <taxon>Endopterygota</taxon>
        <taxon>Coleoptera</taxon>
        <taxon>Polyphaga</taxon>
        <taxon>Cucujiformia</taxon>
        <taxon>Chrysomeloidea</taxon>
        <taxon>Cerambycidae</taxon>
        <taxon>Lamiinae</taxon>
        <taxon>Acanthocinini</taxon>
        <taxon>Exocentrus</taxon>
    </lineage>
</organism>
<comment type="caution">
    <text evidence="1">The sequence shown here is derived from an EMBL/GenBank/DDBJ whole genome shotgun (WGS) entry which is preliminary data.</text>
</comment>
<accession>A0AAV8VFA7</accession>
<gene>
    <name evidence="1" type="ORF">NQ315_008002</name>
</gene>
<dbReference type="AlphaFoldDB" id="A0AAV8VFA7"/>
<reference evidence="1 2" key="1">
    <citation type="journal article" date="2023" name="Insect Mol. Biol.">
        <title>Genome sequencing provides insights into the evolution of gene families encoding plant cell wall-degrading enzymes in longhorned beetles.</title>
        <authorList>
            <person name="Shin N.R."/>
            <person name="Okamura Y."/>
            <person name="Kirsch R."/>
            <person name="Pauchet Y."/>
        </authorList>
    </citation>
    <scope>NUCLEOTIDE SEQUENCE [LARGE SCALE GENOMIC DNA]</scope>
    <source>
        <strain evidence="1">EAD_L_NR</strain>
    </source>
</reference>
<dbReference type="Proteomes" id="UP001159042">
    <property type="component" value="Unassembled WGS sequence"/>
</dbReference>
<evidence type="ECO:0000313" key="1">
    <source>
        <dbReference type="EMBL" id="KAJ8912868.1"/>
    </source>
</evidence>
<protein>
    <recommendedName>
        <fullName evidence="3">DUF4817 domain-containing protein</fullName>
    </recommendedName>
</protein>
<dbReference type="EMBL" id="JANEYG010000110">
    <property type="protein sequence ID" value="KAJ8912868.1"/>
    <property type="molecule type" value="Genomic_DNA"/>
</dbReference>
<proteinExistence type="predicted"/>